<reference evidence="2" key="1">
    <citation type="submission" date="2023-07" db="EMBL/GenBank/DDBJ databases">
        <title>Genome content predicts the carbon catabolic preferences of heterotrophic bacteria.</title>
        <authorList>
            <person name="Gralka M."/>
        </authorList>
    </citation>
    <scope>NUCLEOTIDE SEQUENCE</scope>
    <source>
        <strain evidence="2">I3M17_2</strain>
    </source>
</reference>
<protein>
    <submittedName>
        <fullName evidence="2">Uncharacterized protein</fullName>
    </submittedName>
</protein>
<dbReference type="AlphaFoldDB" id="A0AAW7XAY0"/>
<evidence type="ECO:0000313" key="2">
    <source>
        <dbReference type="EMBL" id="MDO6424012.1"/>
    </source>
</evidence>
<sequence>MTIEREQQTAQAINTSLQQSAQKLQRLAEQGKDVSPATARKIEQRLEALQADIDNVSGPMLAYKLRRIADSKMLKQMSDAPAAAPAVKSKKATKSATAKSASAPDTYQSTTFQCKSDLDLCLVNSKNALDKALCYALFIRCAIKG</sequence>
<organism evidence="2 3">
    <name type="scientific">Saccharophagus degradans</name>
    <dbReference type="NCBI Taxonomy" id="86304"/>
    <lineage>
        <taxon>Bacteria</taxon>
        <taxon>Pseudomonadati</taxon>
        <taxon>Pseudomonadota</taxon>
        <taxon>Gammaproteobacteria</taxon>
        <taxon>Cellvibrionales</taxon>
        <taxon>Cellvibrionaceae</taxon>
        <taxon>Saccharophagus</taxon>
    </lineage>
</organism>
<gene>
    <name evidence="2" type="ORF">Q4521_16125</name>
</gene>
<feature type="compositionally biased region" description="Low complexity" evidence="1">
    <location>
        <begin position="94"/>
        <end position="106"/>
    </location>
</feature>
<evidence type="ECO:0000313" key="3">
    <source>
        <dbReference type="Proteomes" id="UP001169760"/>
    </source>
</evidence>
<accession>A0AAW7XAY0</accession>
<name>A0AAW7XAY0_9GAMM</name>
<dbReference type="RefSeq" id="WP_303493512.1">
    <property type="nucleotide sequence ID" value="NZ_JAUOPB010000012.1"/>
</dbReference>
<dbReference type="EMBL" id="JAUOPB010000012">
    <property type="protein sequence ID" value="MDO6424012.1"/>
    <property type="molecule type" value="Genomic_DNA"/>
</dbReference>
<evidence type="ECO:0000256" key="1">
    <source>
        <dbReference type="SAM" id="MobiDB-lite"/>
    </source>
</evidence>
<proteinExistence type="predicted"/>
<feature type="region of interest" description="Disordered" evidence="1">
    <location>
        <begin position="79"/>
        <end position="106"/>
    </location>
</feature>
<comment type="caution">
    <text evidence="2">The sequence shown here is derived from an EMBL/GenBank/DDBJ whole genome shotgun (WGS) entry which is preliminary data.</text>
</comment>
<dbReference type="Proteomes" id="UP001169760">
    <property type="component" value="Unassembled WGS sequence"/>
</dbReference>